<evidence type="ECO:0000313" key="7">
    <source>
        <dbReference type="Proteomes" id="UP001497453"/>
    </source>
</evidence>
<feature type="region of interest" description="Disordered" evidence="4">
    <location>
        <begin position="128"/>
        <end position="174"/>
    </location>
</feature>
<dbReference type="InterPro" id="IPR009071">
    <property type="entry name" value="HMG_box_dom"/>
</dbReference>
<name>A0ABP1CRG2_9APHY</name>
<proteinExistence type="predicted"/>
<evidence type="ECO:0000259" key="5">
    <source>
        <dbReference type="PROSITE" id="PS50118"/>
    </source>
</evidence>
<dbReference type="InterPro" id="IPR050140">
    <property type="entry name" value="SRY-related_HMG-box_TF-like"/>
</dbReference>
<dbReference type="PANTHER" id="PTHR10270">
    <property type="entry name" value="SOX TRANSCRIPTION FACTOR"/>
    <property type="match status" value="1"/>
</dbReference>
<evidence type="ECO:0000256" key="1">
    <source>
        <dbReference type="ARBA" id="ARBA00023125"/>
    </source>
</evidence>
<organism evidence="6 7">
    <name type="scientific">Somion occarium</name>
    <dbReference type="NCBI Taxonomy" id="3059160"/>
    <lineage>
        <taxon>Eukaryota</taxon>
        <taxon>Fungi</taxon>
        <taxon>Dikarya</taxon>
        <taxon>Basidiomycota</taxon>
        <taxon>Agaricomycotina</taxon>
        <taxon>Agaricomycetes</taxon>
        <taxon>Polyporales</taxon>
        <taxon>Cerrenaceae</taxon>
        <taxon>Somion</taxon>
    </lineage>
</organism>
<feature type="compositionally biased region" description="Basic residues" evidence="4">
    <location>
        <begin position="134"/>
        <end position="146"/>
    </location>
</feature>
<reference evidence="7" key="1">
    <citation type="submission" date="2024-04" db="EMBL/GenBank/DDBJ databases">
        <authorList>
            <person name="Shaw F."/>
            <person name="Minotto A."/>
        </authorList>
    </citation>
    <scope>NUCLEOTIDE SEQUENCE [LARGE SCALE GENOMIC DNA]</scope>
</reference>
<gene>
    <name evidence="6" type="ORF">GFSPODELE1_LOCUS1305</name>
</gene>
<evidence type="ECO:0000313" key="6">
    <source>
        <dbReference type="EMBL" id="CAL1696687.1"/>
    </source>
</evidence>
<dbReference type="SUPFAM" id="SSF47095">
    <property type="entry name" value="HMG-box"/>
    <property type="match status" value="1"/>
</dbReference>
<dbReference type="InterPro" id="IPR036910">
    <property type="entry name" value="HMG_box_dom_sf"/>
</dbReference>
<dbReference type="Proteomes" id="UP001497453">
    <property type="component" value="Chromosome 1"/>
</dbReference>
<keyword evidence="3" id="KW-0539">Nucleus</keyword>
<sequence>MPLDRHPRRSRRTAGGPLRRVDLQEDSNFDIKATAERDHRQISRLAGIRWKQLSEAEKEPYKIRADAVKNAHKAAHPGYKYAPCKVKSSKKKVSGSKTVAELLLLGMVEDEIEREVARRPRVKVEERRIPIVKTKPRPKRQTKKHSFASEGEHSAGSSSAESSPSSGFSSDELRTPDLTFSKTISDDIDIARSPEVSNLDICNVLQEMTLTKSSPTIVPTESLPHVTEPMFPFLKPQASALAQSMMLTEAAILSPSWSQLPMAGVELSPPSSSSLGLAVPAPASVPLELNLLTLPLYGPDFTSCFVTEPSFLANGNNEDFYSYGLAHSPLVPSDVSALDDDIFAEWLNEGVLNGTE</sequence>
<dbReference type="EMBL" id="OZ037944">
    <property type="protein sequence ID" value="CAL1696687.1"/>
    <property type="molecule type" value="Genomic_DNA"/>
</dbReference>
<feature type="region of interest" description="Disordered" evidence="4">
    <location>
        <begin position="1"/>
        <end position="21"/>
    </location>
</feature>
<evidence type="ECO:0000256" key="3">
    <source>
        <dbReference type="PROSITE-ProRule" id="PRU00267"/>
    </source>
</evidence>
<evidence type="ECO:0000256" key="4">
    <source>
        <dbReference type="SAM" id="MobiDB-lite"/>
    </source>
</evidence>
<feature type="DNA-binding region" description="HMG box" evidence="3">
    <location>
        <begin position="4"/>
        <end position="80"/>
    </location>
</feature>
<dbReference type="PANTHER" id="PTHR10270:SF161">
    <property type="entry name" value="SEX-DETERMINING REGION Y PROTEIN"/>
    <property type="match status" value="1"/>
</dbReference>
<keyword evidence="2" id="KW-0804">Transcription</keyword>
<feature type="compositionally biased region" description="Basic residues" evidence="4">
    <location>
        <begin position="1"/>
        <end position="12"/>
    </location>
</feature>
<feature type="compositionally biased region" description="Low complexity" evidence="4">
    <location>
        <begin position="154"/>
        <end position="170"/>
    </location>
</feature>
<accession>A0ABP1CRG2</accession>
<protein>
    <recommendedName>
        <fullName evidence="5">HMG box domain-containing protein</fullName>
    </recommendedName>
</protein>
<keyword evidence="1 3" id="KW-0238">DNA-binding</keyword>
<dbReference type="Pfam" id="PF00505">
    <property type="entry name" value="HMG_box"/>
    <property type="match status" value="1"/>
</dbReference>
<evidence type="ECO:0000256" key="2">
    <source>
        <dbReference type="ARBA" id="ARBA00023163"/>
    </source>
</evidence>
<dbReference type="Gene3D" id="1.10.30.10">
    <property type="entry name" value="High mobility group box domain"/>
    <property type="match status" value="1"/>
</dbReference>
<keyword evidence="7" id="KW-1185">Reference proteome</keyword>
<dbReference type="PROSITE" id="PS50118">
    <property type="entry name" value="HMG_BOX_2"/>
    <property type="match status" value="1"/>
</dbReference>
<feature type="domain" description="HMG box" evidence="5">
    <location>
        <begin position="4"/>
        <end position="80"/>
    </location>
</feature>